<evidence type="ECO:0000256" key="1">
    <source>
        <dbReference type="ARBA" id="ARBA00007637"/>
    </source>
</evidence>
<keyword evidence="5" id="KW-1185">Reference proteome</keyword>
<dbReference type="Gene3D" id="3.40.50.720">
    <property type="entry name" value="NAD(P)-binding Rossmann-like Domain"/>
    <property type="match status" value="1"/>
</dbReference>
<evidence type="ECO:0000313" key="4">
    <source>
        <dbReference type="EMBL" id="NNH24425.1"/>
    </source>
</evidence>
<comment type="similarity">
    <text evidence="1">Belongs to the NAD(P)-dependent epimerase/dehydratase family.</text>
</comment>
<name>A0A849BS95_9ACTN</name>
<dbReference type="InterPro" id="IPR001509">
    <property type="entry name" value="Epimerase_deHydtase"/>
</dbReference>
<reference evidence="4 5" key="1">
    <citation type="submission" date="2020-05" db="EMBL/GenBank/DDBJ databases">
        <title>MicrobeNet Type strains.</title>
        <authorList>
            <person name="Nicholson A.C."/>
        </authorList>
    </citation>
    <scope>NUCLEOTIDE SEQUENCE [LARGE SCALE GENOMIC DNA]</scope>
    <source>
        <strain evidence="4 5">JCM 14547</strain>
    </source>
</reference>
<accession>A0A849BS95</accession>
<sequence length="336" mass="33769">MSAATGAAGGPRVLVTGASGFVGRHVVRELRAAGAVVSAVDRTEHPDVPTTLGDLRDAGVRERSVVPGLDAVVHLAAITSVLGSVEQPAETTDLNVVATAGLLELCRERGVGAFVLASTNAVVGDVGAGADGRGTITEALPLRPLTPYGATKAAGEMLLSGYAGAFGLRAPVVRLTNVYGPGMRAKDSFVPRLMRAAAEGRGVVVYGDGEQRRDLVHVHDAARALAQAALGWPSGPVIVGGARSYTVNEMVAAAREATGAPIPVDHQPARPGEMPAVVVDVSRARSLGYAPSTALAEGMATVWPDFRPAGLDGGDGSRVDGGAAAGAGGGARGDVA</sequence>
<dbReference type="PANTHER" id="PTHR43000">
    <property type="entry name" value="DTDP-D-GLUCOSE 4,6-DEHYDRATASE-RELATED"/>
    <property type="match status" value="1"/>
</dbReference>
<dbReference type="SUPFAM" id="SSF51735">
    <property type="entry name" value="NAD(P)-binding Rossmann-fold domains"/>
    <property type="match status" value="1"/>
</dbReference>
<dbReference type="Proteomes" id="UP000555552">
    <property type="component" value="Unassembled WGS sequence"/>
</dbReference>
<gene>
    <name evidence="4" type="ORF">HLB09_15285</name>
</gene>
<evidence type="ECO:0000259" key="3">
    <source>
        <dbReference type="Pfam" id="PF01370"/>
    </source>
</evidence>
<feature type="region of interest" description="Disordered" evidence="2">
    <location>
        <begin position="313"/>
        <end position="336"/>
    </location>
</feature>
<dbReference type="Pfam" id="PF01370">
    <property type="entry name" value="Epimerase"/>
    <property type="match status" value="1"/>
</dbReference>
<evidence type="ECO:0000256" key="2">
    <source>
        <dbReference type="SAM" id="MobiDB-lite"/>
    </source>
</evidence>
<proteinExistence type="inferred from homology"/>
<protein>
    <submittedName>
        <fullName evidence="4">NAD(P)-dependent oxidoreductase</fullName>
    </submittedName>
</protein>
<evidence type="ECO:0000313" key="5">
    <source>
        <dbReference type="Proteomes" id="UP000555552"/>
    </source>
</evidence>
<comment type="caution">
    <text evidence="4">The sequence shown here is derived from an EMBL/GenBank/DDBJ whole genome shotgun (WGS) entry which is preliminary data.</text>
</comment>
<dbReference type="EMBL" id="JABEMA010000350">
    <property type="protein sequence ID" value="NNH24425.1"/>
    <property type="molecule type" value="Genomic_DNA"/>
</dbReference>
<dbReference type="RefSeq" id="WP_171204174.1">
    <property type="nucleotide sequence ID" value="NZ_BAAANP010000054.1"/>
</dbReference>
<dbReference type="AlphaFoldDB" id="A0A849BS95"/>
<feature type="domain" description="NAD-dependent epimerase/dehydratase" evidence="3">
    <location>
        <begin position="13"/>
        <end position="228"/>
    </location>
</feature>
<organism evidence="4 5">
    <name type="scientific">Pseudokineococcus marinus</name>
    <dbReference type="NCBI Taxonomy" id="351215"/>
    <lineage>
        <taxon>Bacteria</taxon>
        <taxon>Bacillati</taxon>
        <taxon>Actinomycetota</taxon>
        <taxon>Actinomycetes</taxon>
        <taxon>Kineosporiales</taxon>
        <taxon>Kineosporiaceae</taxon>
        <taxon>Pseudokineococcus</taxon>
    </lineage>
</organism>
<dbReference type="InterPro" id="IPR036291">
    <property type="entry name" value="NAD(P)-bd_dom_sf"/>
</dbReference>
<feature type="compositionally biased region" description="Gly residues" evidence="2">
    <location>
        <begin position="323"/>
        <end position="336"/>
    </location>
</feature>